<dbReference type="SUPFAM" id="SSF49373">
    <property type="entry name" value="Invasin/intimin cell-adhesion fragments"/>
    <property type="match status" value="1"/>
</dbReference>
<comment type="caution">
    <text evidence="2">The sequence shown here is derived from an EMBL/GenBank/DDBJ whole genome shotgun (WGS) entry which is preliminary data.</text>
</comment>
<protein>
    <recommendedName>
        <fullName evidence="4">BIG2 domain-containing protein</fullName>
    </recommendedName>
</protein>
<sequence length="1857" mass="179916">MSIRRRALFLAGLLAAVSCSDAGNPIAPETGGNPPRPPTPNDALQSLDCSLNVSGGTLECRPSAASAGSASGLILGNQGVYVRLGSSNVRNIAPDTLAFDATVQNLIPQALGVDSTGAVDAEGVRAFFYQEPYASVGTGTVDVGNPDGNEIYLTEDRPYYQYAGGLDSGEVSLPKTWKLRYDPGVQRIAFKMYIAADVRYPEGFLRLSPDTTLLNVGQRDTLTADVRTVVGARDSVSRSVTFTSSNPSVVTVSALSDTTAEIAAVTQGTAWVRAVNDGNTRRVDSTLVIVDNAPVVTPDSAGALSNVTTPVDSAHGMLANDSDDGNLDVVEDSITTAKGGLAVLRADGSYTYLSASGFAGRDTISYFVTDGVRTLPALAVVDVDDSNYWYVRAGGAGDGRDSRPFGSVADAQVAAEAGDTIFVLAAGATDLNGAWLLEDNQAIIGQGIPAPITRGPYNESTLTVFTAGGAPGLSREDAGATVTLAQNNTIAGVGITAADGAAITGSGFGTLTVGQLSLNPRGPALNLTDGTVAGTIDLLSSTNSKTTGVSLTNVGGTIAPTGGSISGAEGTAFAVSGGGGTITYPGSIGNALGLAVGISGRSGGAVTLSGAITDAGDGISVTGTSGGAVELSGTLALTGKGITASGNTGGEVSFTGTTKNISTGATAAVTAASNTGATVTFGGGGLAISTTSGAGFSATGAGTVQVTGPNNTIASTTGTALTLNGVGTGTSGISFRSVSSNGAVNGIAAANLTGNGFQVTGDGSTAGSGGTIQGATGAGVSITGVPQATLEFMNVASPAGHAISLSSTTATTLNGVAVTGAGNGGNAGIFGSSFGTLTSAGTSVSATGGPALSLLTGTVNGGFSSLSSATSASSGVILNAIAGTFTVAGGSITNAASTGFAVIAGSVSPTIQGSLSQTASNAALVAVSGGHTGTLTFNTGTLQASTGTGIQFNNADGAYAFDGTTTLNGGDAGVDVTGGSGGAISFGTGASITNPTGTALDVANGGSAANVTYAGTISANAGRPVSVAGVSGGAVTVSGNITASGLGLSVSGNSGGTITFSGGSKSIGTATPAVTLATNPGATIVFSGGGLAISTPNNATVLSATAGGTLSITGPGNTAASMNGTPVVLANVSTGTEGVSFASVSTTGGANGISLTNVTGAGFQTVGGSLQNTTGPTVLISGGSATAVNVGATLFQAANAATVSVSGGHSGGLTVSGAVTATHGSGLQFNNADGTYAFTGATTLSNGVAGADAGIDVTNNSSGTFSFNADASITNPVNALVNISNSAPTFSYAGSFTKNNNAVAGILVQDNTGGTIAFTGDAGETKVLSTSTANAVNLVNNTGATIQFGGGGLVVTTTTGNGFNATGGGTVQVTGSNNTLAATGGIALNVSATTIGASGLTFRSISANGGSNGIVLSGTGTSNGLQVTGFGGAAGSGGTIQNTTGSDGASAGNGVYLNGARNVNLNWMAFSGHQNHGLFGTGVRGMNLNHVRFTGTHGTSNSGTFSEGPVRLVDAGGGITVKNSRLDGAAMNGFRLENTSGTAPVVDSLVLANDTVSTMQGSTSDVRGSGLQAIIGDGSANVRIRDNAVTYWWGNGIQVGVQTGAGASTALIQNNRVQQTSGALAAAGGIEVNGGNLSFNISNNQISGTDGTAVSADKNQGNTYFNGTISGNTIGTSGVANSGSATGTGIFVQHAGPNATTVRISNNVIRQINGSQAIWTLLGDDVGGGGSGTMNATITGNNIAEEGTASSARSGIVVQSGRVTGDTDVMCADVGGAGALGNSITNFNNRIRPNERFLTTMRLVGYTGGNSDNTAINAYLVARNPGTVAVTSNNVSAGGPGILNTVPAGSACPQPSL</sequence>
<dbReference type="SMART" id="SM00710">
    <property type="entry name" value="PbH1"/>
    <property type="match status" value="18"/>
</dbReference>
<dbReference type="Proteomes" id="UP000582837">
    <property type="component" value="Unassembled WGS sequence"/>
</dbReference>
<reference evidence="2 3" key="1">
    <citation type="submission" date="2020-08" db="EMBL/GenBank/DDBJ databases">
        <title>Genomic Encyclopedia of Type Strains, Phase IV (KMG-IV): sequencing the most valuable type-strain genomes for metagenomic binning, comparative biology and taxonomic classification.</title>
        <authorList>
            <person name="Goeker M."/>
        </authorList>
    </citation>
    <scope>NUCLEOTIDE SEQUENCE [LARGE SCALE GENOMIC DNA]</scope>
    <source>
        <strain evidence="2 3">DSM 29007</strain>
    </source>
</reference>
<gene>
    <name evidence="2" type="ORF">HNQ61_000054</name>
</gene>
<accession>A0A841GU63</accession>
<dbReference type="RefSeq" id="WP_170039345.1">
    <property type="nucleotide sequence ID" value="NZ_JABDTL010000002.1"/>
</dbReference>
<organism evidence="2 3">
    <name type="scientific">Longimicrobium terrae</name>
    <dbReference type="NCBI Taxonomy" id="1639882"/>
    <lineage>
        <taxon>Bacteria</taxon>
        <taxon>Pseudomonadati</taxon>
        <taxon>Gemmatimonadota</taxon>
        <taxon>Longimicrobiia</taxon>
        <taxon>Longimicrobiales</taxon>
        <taxon>Longimicrobiaceae</taxon>
        <taxon>Longimicrobium</taxon>
    </lineage>
</organism>
<proteinExistence type="predicted"/>
<feature type="signal peptide" evidence="1">
    <location>
        <begin position="1"/>
        <end position="22"/>
    </location>
</feature>
<evidence type="ECO:0000313" key="2">
    <source>
        <dbReference type="EMBL" id="MBB6068443.1"/>
    </source>
</evidence>
<evidence type="ECO:0000256" key="1">
    <source>
        <dbReference type="SAM" id="SignalP"/>
    </source>
</evidence>
<name>A0A841GU63_9BACT</name>
<keyword evidence="3" id="KW-1185">Reference proteome</keyword>
<dbReference type="InterPro" id="IPR006626">
    <property type="entry name" value="PbH1"/>
</dbReference>
<feature type="chain" id="PRO_5032787409" description="BIG2 domain-containing protein" evidence="1">
    <location>
        <begin position="23"/>
        <end position="1857"/>
    </location>
</feature>
<dbReference type="InterPro" id="IPR008964">
    <property type="entry name" value="Invasin/intimin_cell_adhesion"/>
</dbReference>
<evidence type="ECO:0000313" key="3">
    <source>
        <dbReference type="Proteomes" id="UP000582837"/>
    </source>
</evidence>
<dbReference type="PROSITE" id="PS51257">
    <property type="entry name" value="PROKAR_LIPOPROTEIN"/>
    <property type="match status" value="1"/>
</dbReference>
<dbReference type="InterPro" id="IPR011050">
    <property type="entry name" value="Pectin_lyase_fold/virulence"/>
</dbReference>
<dbReference type="EMBL" id="JACHIA010000001">
    <property type="protein sequence ID" value="MBB6068443.1"/>
    <property type="molecule type" value="Genomic_DNA"/>
</dbReference>
<evidence type="ECO:0008006" key="4">
    <source>
        <dbReference type="Google" id="ProtNLM"/>
    </source>
</evidence>
<keyword evidence="1" id="KW-0732">Signal</keyword>
<dbReference type="SUPFAM" id="SSF51126">
    <property type="entry name" value="Pectin lyase-like"/>
    <property type="match status" value="1"/>
</dbReference>
<dbReference type="Pfam" id="PF17963">
    <property type="entry name" value="Big_9"/>
    <property type="match status" value="1"/>
</dbReference>
<dbReference type="InterPro" id="IPR012334">
    <property type="entry name" value="Pectin_lyas_fold"/>
</dbReference>
<dbReference type="Gene3D" id="2.160.20.10">
    <property type="entry name" value="Single-stranded right-handed beta-helix, Pectin lyase-like"/>
    <property type="match status" value="1"/>
</dbReference>